<dbReference type="OrthoDB" id="7193436at2"/>
<keyword evidence="2" id="KW-0472">Membrane</keyword>
<evidence type="ECO:0000313" key="5">
    <source>
        <dbReference type="Proteomes" id="UP000192934"/>
    </source>
</evidence>
<dbReference type="InterPro" id="IPR000792">
    <property type="entry name" value="Tscrpt_reg_LuxR_C"/>
</dbReference>
<dbReference type="InterPro" id="IPR036388">
    <property type="entry name" value="WH-like_DNA-bd_sf"/>
</dbReference>
<reference evidence="5" key="1">
    <citation type="submission" date="2017-04" db="EMBL/GenBank/DDBJ databases">
        <authorList>
            <person name="Varghese N."/>
            <person name="Submissions S."/>
        </authorList>
    </citation>
    <scope>NUCLEOTIDE SEQUENCE [LARGE SCALE GENOMIC DNA]</scope>
    <source>
        <strain evidence="5">Dd16</strain>
    </source>
</reference>
<evidence type="ECO:0000259" key="3">
    <source>
        <dbReference type="PROSITE" id="PS50043"/>
    </source>
</evidence>
<dbReference type="Gene3D" id="1.10.10.10">
    <property type="entry name" value="Winged helix-like DNA-binding domain superfamily/Winged helix DNA-binding domain"/>
    <property type="match status" value="1"/>
</dbReference>
<evidence type="ECO:0000256" key="2">
    <source>
        <dbReference type="SAM" id="Phobius"/>
    </source>
</evidence>
<keyword evidence="5" id="KW-1185">Reference proteome</keyword>
<protein>
    <submittedName>
        <fullName evidence="4">Regulatory protein, luxR family</fullName>
    </submittedName>
</protein>
<dbReference type="Pfam" id="PF13211">
    <property type="entry name" value="DUF4019"/>
    <property type="match status" value="1"/>
</dbReference>
<keyword evidence="2" id="KW-0812">Transmembrane</keyword>
<feature type="region of interest" description="Disordered" evidence="1">
    <location>
        <begin position="47"/>
        <end position="86"/>
    </location>
</feature>
<proteinExistence type="predicted"/>
<dbReference type="SMART" id="SM00421">
    <property type="entry name" value="HTH_LUXR"/>
    <property type="match status" value="1"/>
</dbReference>
<dbReference type="InterPro" id="IPR025091">
    <property type="entry name" value="DUF4019"/>
</dbReference>
<accession>A0A1X7G7F5</accession>
<dbReference type="GO" id="GO:0006355">
    <property type="term" value="P:regulation of DNA-templated transcription"/>
    <property type="evidence" value="ECO:0007669"/>
    <property type="project" value="InterPro"/>
</dbReference>
<dbReference type="EMBL" id="LT840185">
    <property type="protein sequence ID" value="SMF65359.1"/>
    <property type="molecule type" value="Genomic_DNA"/>
</dbReference>
<gene>
    <name evidence="4" type="ORF">SAMN06295910_1295</name>
</gene>
<dbReference type="AlphaFoldDB" id="A0A1X7G7F5"/>
<dbReference type="GO" id="GO:0003677">
    <property type="term" value="F:DNA binding"/>
    <property type="evidence" value="ECO:0007669"/>
    <property type="project" value="InterPro"/>
</dbReference>
<dbReference type="Pfam" id="PF00196">
    <property type="entry name" value="GerE"/>
    <property type="match status" value="1"/>
</dbReference>
<evidence type="ECO:0000256" key="1">
    <source>
        <dbReference type="SAM" id="MobiDB-lite"/>
    </source>
</evidence>
<dbReference type="PRINTS" id="PR00038">
    <property type="entry name" value="HTHLUXR"/>
</dbReference>
<dbReference type="InterPro" id="IPR016032">
    <property type="entry name" value="Sig_transdc_resp-reg_C-effctor"/>
</dbReference>
<sequence>MDSCQALTEKEKQTLRLMGRGHDAKSMAHHLGLSVHTVNERLRAARRKMSVSSSREAARRLLDTEGPTPENLGDKQMGEAGQHASVEGSAASDALARTKSRFVWGVVGVALMSLILGIAALSSLSVGSAPSTGAVEAQPVAAATAGQSETEAVRAARAWLALGDQGRWNDGWRATSKSFRDLNTPAVWAEVSERVRKPLGAMLSRTALSQETVPAPPAGVEVVKFRTSFANKPEAIETVSLVREDADWKVVGIFLE</sequence>
<keyword evidence="2" id="KW-1133">Transmembrane helix</keyword>
<feature type="domain" description="HTH luxR-type" evidence="3">
    <location>
        <begin position="1"/>
        <end position="65"/>
    </location>
</feature>
<dbReference type="Proteomes" id="UP000192934">
    <property type="component" value="Chromosome I"/>
</dbReference>
<feature type="transmembrane region" description="Helical" evidence="2">
    <location>
        <begin position="102"/>
        <end position="121"/>
    </location>
</feature>
<evidence type="ECO:0000313" key="4">
    <source>
        <dbReference type="EMBL" id="SMF65359.1"/>
    </source>
</evidence>
<organism evidence="4 5">
    <name type="scientific">Allosphingosinicella indica</name>
    <dbReference type="NCBI Taxonomy" id="941907"/>
    <lineage>
        <taxon>Bacteria</taxon>
        <taxon>Pseudomonadati</taxon>
        <taxon>Pseudomonadota</taxon>
        <taxon>Alphaproteobacteria</taxon>
        <taxon>Sphingomonadales</taxon>
        <taxon>Sphingomonadaceae</taxon>
        <taxon>Allosphingosinicella</taxon>
    </lineage>
</organism>
<dbReference type="PROSITE" id="PS50043">
    <property type="entry name" value="HTH_LUXR_2"/>
    <property type="match status" value="1"/>
</dbReference>
<dbReference type="SUPFAM" id="SSF46894">
    <property type="entry name" value="C-terminal effector domain of the bipartite response regulators"/>
    <property type="match status" value="1"/>
</dbReference>
<name>A0A1X7G7F5_9SPHN</name>
<dbReference type="STRING" id="941907.SAMN06295910_1295"/>